<keyword evidence="3" id="KW-1185">Reference proteome</keyword>
<evidence type="ECO:0000256" key="1">
    <source>
        <dbReference type="SAM" id="Phobius"/>
    </source>
</evidence>
<gene>
    <name evidence="2" type="ORF">A6J39_013610</name>
</gene>
<sequence length="107" mass="12302">MFMLRHSLIYLILSILVVLFAKYAHLVIVYVDMFFTYVNLKLTPIFSQTGWGLVVRKILVLVVLPVVITAVPALIYKFIKGGNMPHFIAITWIIWTIIVLSDILVLR</sequence>
<organism evidence="2 3">
    <name type="scientific">Legionella anisa</name>
    <dbReference type="NCBI Taxonomy" id="28082"/>
    <lineage>
        <taxon>Bacteria</taxon>
        <taxon>Pseudomonadati</taxon>
        <taxon>Pseudomonadota</taxon>
        <taxon>Gammaproteobacteria</taxon>
        <taxon>Legionellales</taxon>
        <taxon>Legionellaceae</taxon>
        <taxon>Legionella</taxon>
    </lineage>
</organism>
<feature type="transmembrane region" description="Helical" evidence="1">
    <location>
        <begin position="51"/>
        <end position="75"/>
    </location>
</feature>
<proteinExistence type="predicted"/>
<comment type="caution">
    <text evidence="2">The sequence shown here is derived from an EMBL/GenBank/DDBJ whole genome shotgun (WGS) entry which is preliminary data.</text>
</comment>
<keyword evidence="1" id="KW-0812">Transmembrane</keyword>
<protein>
    <recommendedName>
        <fullName evidence="4">DUF5658 domain-containing protein</fullName>
    </recommendedName>
</protein>
<evidence type="ECO:0000313" key="2">
    <source>
        <dbReference type="EMBL" id="PNL62167.1"/>
    </source>
</evidence>
<keyword evidence="1" id="KW-1133">Transmembrane helix</keyword>
<keyword evidence="1" id="KW-0472">Membrane</keyword>
<evidence type="ECO:0000313" key="3">
    <source>
        <dbReference type="Proteomes" id="UP000192511"/>
    </source>
</evidence>
<reference evidence="2" key="1">
    <citation type="submission" date="2017-12" db="EMBL/GenBank/DDBJ databases">
        <title>FDA dAtabase for Regulatory Grade micrObial Sequences (FDA-ARGOS): Supporting development and validation of Infectious Disease Dx tests.</title>
        <authorList>
            <person name="Kerrigan L."/>
            <person name="Tallon L.J."/>
            <person name="Sadzewicz L."/>
            <person name="Sengamalay N."/>
            <person name="Ott S."/>
            <person name="Godinez A."/>
            <person name="Nagaraj S."/>
            <person name="Vavikolanu K."/>
            <person name="Vyas G."/>
            <person name="Nadendla S."/>
            <person name="Aluvathingal J."/>
            <person name="Sichtig H."/>
        </authorList>
    </citation>
    <scope>NUCLEOTIDE SEQUENCE [LARGE SCALE GENOMIC DNA]</scope>
    <source>
        <strain evidence="2">FDAARGOS_200</strain>
    </source>
</reference>
<feature type="transmembrane region" description="Helical" evidence="1">
    <location>
        <begin position="7"/>
        <end position="31"/>
    </location>
</feature>
<dbReference type="EMBL" id="NBTX02000004">
    <property type="protein sequence ID" value="PNL62167.1"/>
    <property type="molecule type" value="Genomic_DNA"/>
</dbReference>
<dbReference type="AlphaFoldDB" id="A0AAX0WV10"/>
<name>A0AAX0WV10_9GAMM</name>
<evidence type="ECO:0008006" key="4">
    <source>
        <dbReference type="Google" id="ProtNLM"/>
    </source>
</evidence>
<dbReference type="Proteomes" id="UP000192511">
    <property type="component" value="Unassembled WGS sequence"/>
</dbReference>
<feature type="transmembrane region" description="Helical" evidence="1">
    <location>
        <begin position="87"/>
        <end position="106"/>
    </location>
</feature>
<accession>A0AAX0WV10</accession>